<dbReference type="InterPro" id="IPR051159">
    <property type="entry name" value="Hexapeptide_acetyltransf"/>
</dbReference>
<dbReference type="CDD" id="cd03357">
    <property type="entry name" value="LbH_MAT_GAT"/>
    <property type="match status" value="1"/>
</dbReference>
<feature type="domain" description="Maltose/galactoside acetyltransferase" evidence="3">
    <location>
        <begin position="7"/>
        <end position="61"/>
    </location>
</feature>
<dbReference type="GO" id="GO:0016407">
    <property type="term" value="F:acetyltransferase activity"/>
    <property type="evidence" value="ECO:0007669"/>
    <property type="project" value="InterPro"/>
</dbReference>
<dbReference type="GO" id="GO:0008374">
    <property type="term" value="F:O-acyltransferase activity"/>
    <property type="evidence" value="ECO:0007669"/>
    <property type="project" value="TreeGrafter"/>
</dbReference>
<dbReference type="PANTHER" id="PTHR23416">
    <property type="entry name" value="SIALIC ACID SYNTHASE-RELATED"/>
    <property type="match status" value="1"/>
</dbReference>
<reference evidence="4 5" key="1">
    <citation type="journal article" date="2020" name="Genomics">
        <title>Complete, high-quality genomes from long-read metagenomic sequencing of two wolf lichen thalli reveals enigmatic genome architecture.</title>
        <authorList>
            <person name="McKenzie S.K."/>
            <person name="Walston R.F."/>
            <person name="Allen J.L."/>
        </authorList>
    </citation>
    <scope>NUCLEOTIDE SEQUENCE [LARGE SCALE GENOMIC DNA]</scope>
    <source>
        <strain evidence="4">WasteWater2</strain>
    </source>
</reference>
<name>A0A8H6FV28_9LECA</name>
<evidence type="ECO:0000313" key="5">
    <source>
        <dbReference type="Proteomes" id="UP000578531"/>
    </source>
</evidence>
<dbReference type="Proteomes" id="UP000578531">
    <property type="component" value="Unassembled WGS sequence"/>
</dbReference>
<comment type="similarity">
    <text evidence="1">Belongs to the transferase hexapeptide repeat family.</text>
</comment>
<dbReference type="InterPro" id="IPR024688">
    <property type="entry name" value="Mac_dom"/>
</dbReference>
<dbReference type="AlphaFoldDB" id="A0A8H6FV28"/>
<sequence>MTISENKQRMLQGELYHCWTPELIRERERCRDACQRLLDAREPSRRRQVELWRGINGDSSPMPSPLPDPKEDTALFEDDPRVDAPIHIDYGTNVRLGSNVQLNCNCTIIDTCLVSIGSRTLVAPNVSFYSGTHPLDPQLRNGTRGPETGKEIHVGEDCWIGGGAIILPGVTIGRGSTVGAGSVVTKDVPPFHVVAGNPARIIRKIETTMSKELSESDRKD</sequence>
<dbReference type="Pfam" id="PF12464">
    <property type="entry name" value="Mac"/>
    <property type="match status" value="1"/>
</dbReference>
<gene>
    <name evidence="4" type="ORF">HO173_006443</name>
</gene>
<dbReference type="PANTHER" id="PTHR23416:SF54">
    <property type="entry name" value="ACETYLTRANSFERASE, CYSE_LACA_LPXA_NODL FAMILY (AFU_ORTHOLOGUE AFUA_2G08430)-RELATED"/>
    <property type="match status" value="1"/>
</dbReference>
<dbReference type="SMART" id="SM01266">
    <property type="entry name" value="Mac"/>
    <property type="match status" value="1"/>
</dbReference>
<accession>A0A8H6FV28</accession>
<evidence type="ECO:0000313" key="4">
    <source>
        <dbReference type="EMBL" id="KAF6235249.1"/>
    </source>
</evidence>
<dbReference type="InterPro" id="IPR011004">
    <property type="entry name" value="Trimer_LpxA-like_sf"/>
</dbReference>
<dbReference type="Pfam" id="PF00132">
    <property type="entry name" value="Hexapep"/>
    <property type="match status" value="1"/>
</dbReference>
<dbReference type="InterPro" id="IPR001451">
    <property type="entry name" value="Hexapep"/>
</dbReference>
<dbReference type="EMBL" id="JACCJC010000025">
    <property type="protein sequence ID" value="KAF6235249.1"/>
    <property type="molecule type" value="Genomic_DNA"/>
</dbReference>
<protein>
    <recommendedName>
        <fullName evidence="3">Maltose/galactoside acetyltransferase domain-containing protein</fullName>
    </recommendedName>
</protein>
<dbReference type="SUPFAM" id="SSF51161">
    <property type="entry name" value="Trimeric LpxA-like enzymes"/>
    <property type="match status" value="1"/>
</dbReference>
<proteinExistence type="inferred from homology"/>
<dbReference type="PROSITE" id="PS00101">
    <property type="entry name" value="HEXAPEP_TRANSFERASES"/>
    <property type="match status" value="1"/>
</dbReference>
<dbReference type="OrthoDB" id="25818at2759"/>
<evidence type="ECO:0000256" key="2">
    <source>
        <dbReference type="ARBA" id="ARBA00022679"/>
    </source>
</evidence>
<evidence type="ECO:0000256" key="1">
    <source>
        <dbReference type="ARBA" id="ARBA00007274"/>
    </source>
</evidence>
<dbReference type="InterPro" id="IPR018357">
    <property type="entry name" value="Hexapep_transf_CS"/>
</dbReference>
<dbReference type="Gene3D" id="2.160.10.10">
    <property type="entry name" value="Hexapeptide repeat proteins"/>
    <property type="match status" value="1"/>
</dbReference>
<dbReference type="GeneID" id="59288104"/>
<dbReference type="RefSeq" id="XP_037164620.1">
    <property type="nucleotide sequence ID" value="XM_037308354.1"/>
</dbReference>
<keyword evidence="5" id="KW-1185">Reference proteome</keyword>
<organism evidence="4 5">
    <name type="scientific">Letharia columbiana</name>
    <dbReference type="NCBI Taxonomy" id="112416"/>
    <lineage>
        <taxon>Eukaryota</taxon>
        <taxon>Fungi</taxon>
        <taxon>Dikarya</taxon>
        <taxon>Ascomycota</taxon>
        <taxon>Pezizomycotina</taxon>
        <taxon>Lecanoromycetes</taxon>
        <taxon>OSLEUM clade</taxon>
        <taxon>Lecanoromycetidae</taxon>
        <taxon>Lecanorales</taxon>
        <taxon>Lecanorineae</taxon>
        <taxon>Parmeliaceae</taxon>
        <taxon>Letharia</taxon>
    </lineage>
</organism>
<keyword evidence="2" id="KW-0808">Transferase</keyword>
<evidence type="ECO:0000259" key="3">
    <source>
        <dbReference type="SMART" id="SM01266"/>
    </source>
</evidence>
<comment type="caution">
    <text evidence="4">The sequence shown here is derived from an EMBL/GenBank/DDBJ whole genome shotgun (WGS) entry which is preliminary data.</text>
</comment>